<dbReference type="EMBL" id="QRLR01000006">
    <property type="protein sequence ID" value="RHJ22124.1"/>
    <property type="molecule type" value="Genomic_DNA"/>
</dbReference>
<proteinExistence type="predicted"/>
<reference evidence="1 2" key="1">
    <citation type="submission" date="2018-08" db="EMBL/GenBank/DDBJ databases">
        <title>A genome reference for cultivated species of the human gut microbiota.</title>
        <authorList>
            <person name="Zou Y."/>
            <person name="Xue W."/>
            <person name="Luo G."/>
        </authorList>
    </citation>
    <scope>NUCLEOTIDE SEQUENCE [LARGE SCALE GENOMIC DNA]</scope>
    <source>
        <strain evidence="1 2">AM12-10</strain>
    </source>
</reference>
<accession>A0A415C3T0</accession>
<protein>
    <submittedName>
        <fullName evidence="1">Cobalamin biosynthesis protein CobQ</fullName>
    </submittedName>
</protein>
<dbReference type="SUPFAM" id="SSF52540">
    <property type="entry name" value="P-loop containing nucleoside triphosphate hydrolases"/>
    <property type="match status" value="1"/>
</dbReference>
<dbReference type="AlphaFoldDB" id="A0A415C3T0"/>
<dbReference type="RefSeq" id="WP_117827992.1">
    <property type="nucleotide sequence ID" value="NZ_JAQECX010000005.1"/>
</dbReference>
<dbReference type="Gene3D" id="3.40.50.300">
    <property type="entry name" value="P-loop containing nucleotide triphosphate hydrolases"/>
    <property type="match status" value="1"/>
</dbReference>
<sequence length="386" mass="42891">MIALIYGDSKLLQTLAGHVPPKRWMIPAGADFGSTASFLTRHPVPEDRRGYVLTNQPGNWLPVARAGWTVYWCEQGQTPVGTQPLPSALISQSVTGLVGNFWKLRVVDKRIVGDLLLNRTRMTAPLLPVTSNTGGVGKTVSCRRLAERASEIGVRTLLVDGNMLQSSQRSFFDPRRTHDANTLADWRPGMDIRSAANPGRDYGVAYDIAFAPPSGSPVGWQTYRKYIEEARKQWDFVVLDLDRVSADDLTNREDVAGGLLVPYLQSGETCLIIVKAGVQTQGDSMNLLSAFASMRMPVECIGIKDTVPAGLTDYRPLRYEGYGTFLGTEYQTIETGNLIAAGRSNWTDPNLDYVREQVLAWALPDRGFDPERFLPQQTKRKGWFHR</sequence>
<evidence type="ECO:0000313" key="2">
    <source>
        <dbReference type="Proteomes" id="UP000283727"/>
    </source>
</evidence>
<gene>
    <name evidence="1" type="ORF">DW137_09920</name>
</gene>
<comment type="caution">
    <text evidence="1">The sequence shown here is derived from an EMBL/GenBank/DDBJ whole genome shotgun (WGS) entry which is preliminary data.</text>
</comment>
<organism evidence="1 2">
    <name type="scientific">Bifidobacterium bifidum</name>
    <dbReference type="NCBI Taxonomy" id="1681"/>
    <lineage>
        <taxon>Bacteria</taxon>
        <taxon>Bacillati</taxon>
        <taxon>Actinomycetota</taxon>
        <taxon>Actinomycetes</taxon>
        <taxon>Bifidobacteriales</taxon>
        <taxon>Bifidobacteriaceae</taxon>
        <taxon>Bifidobacterium</taxon>
    </lineage>
</organism>
<dbReference type="Proteomes" id="UP000283727">
    <property type="component" value="Unassembled WGS sequence"/>
</dbReference>
<dbReference type="InterPro" id="IPR027417">
    <property type="entry name" value="P-loop_NTPase"/>
</dbReference>
<name>A0A415C3T0_BIFBI</name>
<evidence type="ECO:0000313" key="1">
    <source>
        <dbReference type="EMBL" id="RHJ22124.1"/>
    </source>
</evidence>